<reference evidence="3" key="1">
    <citation type="journal article" date="2017" name="Nat. Ecol. Evol.">
        <title>Genome expansion and lineage-specific genetic innovations in the forest pathogenic fungi Armillaria.</title>
        <authorList>
            <person name="Sipos G."/>
            <person name="Prasanna A.N."/>
            <person name="Walter M.C."/>
            <person name="O'Connor E."/>
            <person name="Balint B."/>
            <person name="Krizsan K."/>
            <person name="Kiss B."/>
            <person name="Hess J."/>
            <person name="Varga T."/>
            <person name="Slot J."/>
            <person name="Riley R."/>
            <person name="Boka B."/>
            <person name="Rigling D."/>
            <person name="Barry K."/>
            <person name="Lee J."/>
            <person name="Mihaltcheva S."/>
            <person name="LaButti K."/>
            <person name="Lipzen A."/>
            <person name="Waldron R."/>
            <person name="Moloney N.M."/>
            <person name="Sperisen C."/>
            <person name="Kredics L."/>
            <person name="Vagvoelgyi C."/>
            <person name="Patrignani A."/>
            <person name="Fitzpatrick D."/>
            <person name="Nagy I."/>
            <person name="Doyle S."/>
            <person name="Anderson J.B."/>
            <person name="Grigoriev I.V."/>
            <person name="Gueldener U."/>
            <person name="Muensterkoetter M."/>
            <person name="Nagy L.G."/>
        </authorList>
    </citation>
    <scope>NUCLEOTIDE SEQUENCE [LARGE SCALE GENOMIC DNA]</scope>
    <source>
        <strain evidence="3">28-4</strain>
    </source>
</reference>
<organism evidence="2 3">
    <name type="scientific">Armillaria solidipes</name>
    <dbReference type="NCBI Taxonomy" id="1076256"/>
    <lineage>
        <taxon>Eukaryota</taxon>
        <taxon>Fungi</taxon>
        <taxon>Dikarya</taxon>
        <taxon>Basidiomycota</taxon>
        <taxon>Agaricomycotina</taxon>
        <taxon>Agaricomycetes</taxon>
        <taxon>Agaricomycetidae</taxon>
        <taxon>Agaricales</taxon>
        <taxon>Marasmiineae</taxon>
        <taxon>Physalacriaceae</taxon>
        <taxon>Armillaria</taxon>
    </lineage>
</organism>
<evidence type="ECO:0000313" key="3">
    <source>
        <dbReference type="Proteomes" id="UP000218334"/>
    </source>
</evidence>
<gene>
    <name evidence="2" type="ORF">ARMSODRAFT_951543</name>
</gene>
<evidence type="ECO:0000313" key="2">
    <source>
        <dbReference type="EMBL" id="PBK74006.1"/>
    </source>
</evidence>
<dbReference type="CDD" id="cd18186">
    <property type="entry name" value="BTB_POZ_ZBTB_KLHL-like"/>
    <property type="match status" value="1"/>
</dbReference>
<dbReference type="STRING" id="1076256.A0A2H3CFD1"/>
<dbReference type="SUPFAM" id="SSF54695">
    <property type="entry name" value="POZ domain"/>
    <property type="match status" value="1"/>
</dbReference>
<dbReference type="InterPro" id="IPR000210">
    <property type="entry name" value="BTB/POZ_dom"/>
</dbReference>
<feature type="domain" description="BTB" evidence="1">
    <location>
        <begin position="15"/>
        <end position="89"/>
    </location>
</feature>
<dbReference type="AlphaFoldDB" id="A0A2H3CFD1"/>
<protein>
    <recommendedName>
        <fullName evidence="1">BTB domain-containing protein</fullName>
    </recommendedName>
</protein>
<proteinExistence type="predicted"/>
<dbReference type="InterPro" id="IPR011333">
    <property type="entry name" value="SKP1/BTB/POZ_sf"/>
</dbReference>
<keyword evidence="3" id="KW-1185">Reference proteome</keyword>
<dbReference type="Gene3D" id="3.30.710.10">
    <property type="entry name" value="Potassium Channel Kv1.1, Chain A"/>
    <property type="match status" value="1"/>
</dbReference>
<dbReference type="EMBL" id="KZ293419">
    <property type="protein sequence ID" value="PBK74006.1"/>
    <property type="molecule type" value="Genomic_DNA"/>
</dbReference>
<evidence type="ECO:0000259" key="1">
    <source>
        <dbReference type="PROSITE" id="PS50097"/>
    </source>
</evidence>
<accession>A0A2H3CFD1</accession>
<sequence>MEMTQWTRNMAFYWETSVFLVEDELFRVPRYQFIYHSETFRAMFALPQAETTNVEGSIDDNPIRLQGITKLDFERLLNLKYMYPTNIPPVLTKPLEDWISILKLSTMWSMIIIRNDVIPRILECHLEIDVIERIRLGRKYDLPALVTSGVTTLVNQGGGVSEGQAEALSWETALRIQWIRDKLLMDRLARSYTFGESQVRTVAEIVFQGEWSFAKLPKTK</sequence>
<dbReference type="PROSITE" id="PS50097">
    <property type="entry name" value="BTB"/>
    <property type="match status" value="1"/>
</dbReference>
<dbReference type="Proteomes" id="UP000218334">
    <property type="component" value="Unassembled WGS sequence"/>
</dbReference>
<name>A0A2H3CFD1_9AGAR</name>